<accession>K2H9P2</accession>
<organism evidence="3 4">
    <name type="scientific">Oceaniovalibus guishaninsula JLT2003</name>
    <dbReference type="NCBI Taxonomy" id="1231392"/>
    <lineage>
        <taxon>Bacteria</taxon>
        <taxon>Pseudomonadati</taxon>
        <taxon>Pseudomonadota</taxon>
        <taxon>Alphaproteobacteria</taxon>
        <taxon>Rhodobacterales</taxon>
        <taxon>Roseobacteraceae</taxon>
        <taxon>Oceaniovalibus</taxon>
    </lineage>
</organism>
<dbReference type="CDD" id="cd01324">
    <property type="entry name" value="cbb3_Oxidase_CcoQ"/>
    <property type="match status" value="1"/>
</dbReference>
<dbReference type="Proteomes" id="UP000006765">
    <property type="component" value="Unassembled WGS sequence"/>
</dbReference>
<comment type="caution">
    <text evidence="3">The sequence shown here is derived from an EMBL/GenBank/DDBJ whole genome shotgun (WGS) entry which is preliminary data.</text>
</comment>
<sequence length="78" mass="9109">MELYTLLRQFADSWVLLVLTLFFLGVILWAFRPGSRPMHDDASQIPFRNEQPAGRDRDDRPDRDSNPRTDNPKGHENV</sequence>
<keyword evidence="2" id="KW-1133">Transmembrane helix</keyword>
<keyword evidence="2" id="KW-0812">Transmembrane</keyword>
<feature type="compositionally biased region" description="Basic and acidic residues" evidence="1">
    <location>
        <begin position="53"/>
        <end position="78"/>
    </location>
</feature>
<dbReference type="AlphaFoldDB" id="K2H9P2"/>
<keyword evidence="4" id="KW-1185">Reference proteome</keyword>
<reference evidence="3 4" key="1">
    <citation type="journal article" date="2012" name="J. Bacteriol.">
        <title>Draft Genome Sequence of Oceaniovalibus guishaninsula JLT2003T.</title>
        <authorList>
            <person name="Tang K."/>
            <person name="Liu K."/>
            <person name="Jiao N."/>
        </authorList>
    </citation>
    <scope>NUCLEOTIDE SEQUENCE [LARGE SCALE GENOMIC DNA]</scope>
    <source>
        <strain evidence="3 4">JLT2003</strain>
    </source>
</reference>
<keyword evidence="2" id="KW-0472">Membrane</keyword>
<feature type="region of interest" description="Disordered" evidence="1">
    <location>
        <begin position="37"/>
        <end position="78"/>
    </location>
</feature>
<protein>
    <submittedName>
        <fullName evidence="3">Cbb3-type cytochrome c oxidase CcoQ subunit</fullName>
    </submittedName>
</protein>
<dbReference type="PATRIC" id="fig|1231392.3.peg.2558"/>
<proteinExistence type="predicted"/>
<dbReference type="EMBL" id="AMGO01000062">
    <property type="protein sequence ID" value="EKE43352.1"/>
    <property type="molecule type" value="Genomic_DNA"/>
</dbReference>
<gene>
    <name evidence="3" type="ORF">OCGS_2544</name>
</gene>
<evidence type="ECO:0000313" key="4">
    <source>
        <dbReference type="Proteomes" id="UP000006765"/>
    </source>
</evidence>
<dbReference type="eggNOG" id="COG4736">
    <property type="taxonomic scope" value="Bacteria"/>
</dbReference>
<evidence type="ECO:0000256" key="2">
    <source>
        <dbReference type="SAM" id="Phobius"/>
    </source>
</evidence>
<dbReference type="InterPro" id="IPR008621">
    <property type="entry name" value="Cbb3-typ_cyt_oxidase_comp"/>
</dbReference>
<name>K2H9P2_9RHOB</name>
<evidence type="ECO:0000313" key="3">
    <source>
        <dbReference type="EMBL" id="EKE43352.1"/>
    </source>
</evidence>
<dbReference type="Pfam" id="PF05545">
    <property type="entry name" value="FixQ"/>
    <property type="match status" value="1"/>
</dbReference>
<feature type="transmembrane region" description="Helical" evidence="2">
    <location>
        <begin position="13"/>
        <end position="31"/>
    </location>
</feature>
<evidence type="ECO:0000256" key="1">
    <source>
        <dbReference type="SAM" id="MobiDB-lite"/>
    </source>
</evidence>
<dbReference type="STRING" id="1231392.OCGS_2544"/>